<organism evidence="1 2">
    <name type="scientific">Enterobacter cloacae subsp. cloacae (strain ATCC 13047 / DSM 30054 / NBRC 13535 / NCTC 10005 / WDCM 00083 / NCDC 279-56)</name>
    <dbReference type="NCBI Taxonomy" id="716541"/>
    <lineage>
        <taxon>Bacteria</taxon>
        <taxon>Pseudomonadati</taxon>
        <taxon>Pseudomonadota</taxon>
        <taxon>Gammaproteobacteria</taxon>
        <taxon>Enterobacterales</taxon>
        <taxon>Enterobacteriaceae</taxon>
        <taxon>Enterobacter</taxon>
        <taxon>Enterobacter cloacae complex</taxon>
    </lineage>
</organism>
<dbReference type="EMBL" id="CP001918">
    <property type="protein sequence ID" value="ADF60093.1"/>
    <property type="molecule type" value="Genomic_DNA"/>
</dbReference>
<evidence type="ECO:0000313" key="2">
    <source>
        <dbReference type="Proteomes" id="UP000002363"/>
    </source>
</evidence>
<sequence>MQRVIIETEAFIIYFLFSFMVFKAKESPDAGAPVKTGYSVNSDGTG</sequence>
<dbReference type="AlphaFoldDB" id="A0A0H3CE22"/>
<dbReference type="KEGG" id="enc:ECL_00527"/>
<proteinExistence type="predicted"/>
<dbReference type="Proteomes" id="UP000002363">
    <property type="component" value="Chromosome"/>
</dbReference>
<protein>
    <submittedName>
        <fullName evidence="1">Uncharacterized protein</fullName>
    </submittedName>
</protein>
<dbReference type="EnsemblBacteria" id="ADF60093">
    <property type="protein sequence ID" value="ADF60093"/>
    <property type="gene ID" value="ECL_00527"/>
</dbReference>
<accession>A0A0H3CE22</accession>
<keyword evidence="2" id="KW-1185">Reference proteome</keyword>
<reference evidence="1 2" key="1">
    <citation type="journal article" date="2010" name="J. Bacteriol.">
        <title>Complete genome sequence of Enterobacter cloacae subsp. cloacae type strain ATCC 13047.</title>
        <authorList>
            <person name="Ren Y."/>
            <person name="Ren Y."/>
            <person name="Zhou Z."/>
            <person name="Guo X."/>
            <person name="Li Y."/>
            <person name="Feng L."/>
            <person name="Wang L."/>
        </authorList>
    </citation>
    <scope>NUCLEOTIDE SEQUENCE [LARGE SCALE GENOMIC DNA]</scope>
    <source>
        <strain evidence="2">ATCC 13047 / DSM 30054 / NBRC 13535 / NCTC 10005 / WDCM 00083 / NCDC 279-56</strain>
    </source>
</reference>
<dbReference type="PATRIC" id="fig|716541.4.peg.797"/>
<dbReference type="HOGENOM" id="CLU_3183211_0_0_6"/>
<evidence type="ECO:0000313" key="1">
    <source>
        <dbReference type="EMBL" id="ADF60093.1"/>
    </source>
</evidence>
<name>A0A0H3CE22_ENTCC</name>
<gene>
    <name evidence="1" type="ordered locus">ECL_00527</name>
</gene>